<dbReference type="Gene3D" id="3.40.630.30">
    <property type="match status" value="1"/>
</dbReference>
<accession>A0ABU8FXU8</accession>
<name>A0ABU8FXU8_9BACI</name>
<evidence type="ECO:0000256" key="1">
    <source>
        <dbReference type="ARBA" id="ARBA00022679"/>
    </source>
</evidence>
<keyword evidence="6" id="KW-1185">Reference proteome</keyword>
<dbReference type="Pfam" id="PF00583">
    <property type="entry name" value="Acetyltransf_1"/>
    <property type="match status" value="1"/>
</dbReference>
<reference evidence="5 6" key="1">
    <citation type="submission" date="2024-01" db="EMBL/GenBank/DDBJ databases">
        <title>Seven novel Bacillus-like species.</title>
        <authorList>
            <person name="Liu G."/>
        </authorList>
    </citation>
    <scope>NUCLEOTIDE SEQUENCE [LARGE SCALE GENOMIC DNA]</scope>
    <source>
        <strain evidence="5 6">FJAT-53711</strain>
    </source>
</reference>
<dbReference type="InterPro" id="IPR050832">
    <property type="entry name" value="Bact_Acetyltransf"/>
</dbReference>
<evidence type="ECO:0000259" key="3">
    <source>
        <dbReference type="PROSITE" id="PS51186"/>
    </source>
</evidence>
<dbReference type="PROSITE" id="PS51186">
    <property type="entry name" value="GNAT"/>
    <property type="match status" value="1"/>
</dbReference>
<sequence>MSYIIRKMNSSDTEEVKKIAKITWQDAYGHILPLDIQEKTLEEAYSLETMQYRFDNSIMLVAQEEKKIIGYAFFSKKQENGGALLESIYIHPNHQNKGIGSKLMQEGTRILEPLNKLSLHVLKRNESSLLFYRSKGFQVEKEFNHKFQEFPVTFIRMSLELKQLDK</sequence>
<comment type="caution">
    <text evidence="5">The sequence shown here is derived from an EMBL/GenBank/DDBJ whole genome shotgun (WGS) entry which is preliminary data.</text>
</comment>
<evidence type="ECO:0000313" key="5">
    <source>
        <dbReference type="EMBL" id="MEI4830722.1"/>
    </source>
</evidence>
<evidence type="ECO:0000313" key="4">
    <source>
        <dbReference type="EMBL" id="MEI4828763.1"/>
    </source>
</evidence>
<dbReference type="EMBL" id="JBAWSV010000005">
    <property type="protein sequence ID" value="MEI4830722.1"/>
    <property type="molecule type" value="Genomic_DNA"/>
</dbReference>
<dbReference type="RefSeq" id="WP_336481121.1">
    <property type="nucleotide sequence ID" value="NZ_JBAWSV010000001.1"/>
</dbReference>
<dbReference type="CDD" id="cd04301">
    <property type="entry name" value="NAT_SF"/>
    <property type="match status" value="1"/>
</dbReference>
<organism evidence="5 6">
    <name type="scientific">Bacillus yunxiaonensis</name>
    <dbReference type="NCBI Taxonomy" id="3127665"/>
    <lineage>
        <taxon>Bacteria</taxon>
        <taxon>Bacillati</taxon>
        <taxon>Bacillota</taxon>
        <taxon>Bacilli</taxon>
        <taxon>Bacillales</taxon>
        <taxon>Bacillaceae</taxon>
        <taxon>Bacillus</taxon>
    </lineage>
</organism>
<keyword evidence="1" id="KW-0808">Transferase</keyword>
<dbReference type="InterPro" id="IPR016181">
    <property type="entry name" value="Acyl_CoA_acyltransferase"/>
</dbReference>
<protein>
    <submittedName>
        <fullName evidence="5">GNAT family N-acetyltransferase</fullName>
    </submittedName>
</protein>
<gene>
    <name evidence="4" type="ORF">WAX78_04775</name>
    <name evidence="5" type="ORF">WAX78_14820</name>
</gene>
<dbReference type="InterPro" id="IPR000182">
    <property type="entry name" value="GNAT_dom"/>
</dbReference>
<feature type="domain" description="N-acetyltransferase" evidence="3">
    <location>
        <begin position="3"/>
        <end position="162"/>
    </location>
</feature>
<evidence type="ECO:0000256" key="2">
    <source>
        <dbReference type="ARBA" id="ARBA00023315"/>
    </source>
</evidence>
<dbReference type="EMBL" id="JBAWSV010000001">
    <property type="protein sequence ID" value="MEI4828763.1"/>
    <property type="molecule type" value="Genomic_DNA"/>
</dbReference>
<evidence type="ECO:0000313" key="6">
    <source>
        <dbReference type="Proteomes" id="UP001367922"/>
    </source>
</evidence>
<dbReference type="Proteomes" id="UP001367922">
    <property type="component" value="Unassembled WGS sequence"/>
</dbReference>
<dbReference type="PANTHER" id="PTHR43877">
    <property type="entry name" value="AMINOALKYLPHOSPHONATE N-ACETYLTRANSFERASE-RELATED-RELATED"/>
    <property type="match status" value="1"/>
</dbReference>
<proteinExistence type="predicted"/>
<dbReference type="SUPFAM" id="SSF55729">
    <property type="entry name" value="Acyl-CoA N-acyltransferases (Nat)"/>
    <property type="match status" value="1"/>
</dbReference>
<keyword evidence="2" id="KW-0012">Acyltransferase</keyword>